<organism evidence="2 3">
    <name type="scientific">Coptis chinensis</name>
    <dbReference type="NCBI Taxonomy" id="261450"/>
    <lineage>
        <taxon>Eukaryota</taxon>
        <taxon>Viridiplantae</taxon>
        <taxon>Streptophyta</taxon>
        <taxon>Embryophyta</taxon>
        <taxon>Tracheophyta</taxon>
        <taxon>Spermatophyta</taxon>
        <taxon>Magnoliopsida</taxon>
        <taxon>Ranunculales</taxon>
        <taxon>Ranunculaceae</taxon>
        <taxon>Coptidoideae</taxon>
        <taxon>Coptis</taxon>
    </lineage>
</organism>
<reference evidence="2 3" key="1">
    <citation type="submission" date="2020-10" db="EMBL/GenBank/DDBJ databases">
        <title>The Coptis chinensis genome and diversification of protoberbering-type alkaloids.</title>
        <authorList>
            <person name="Wang B."/>
            <person name="Shu S."/>
            <person name="Song C."/>
            <person name="Liu Y."/>
        </authorList>
    </citation>
    <scope>NUCLEOTIDE SEQUENCE [LARGE SCALE GENOMIC DNA]</scope>
    <source>
        <strain evidence="2">HL-2020</strain>
        <tissue evidence="2">Leaf</tissue>
    </source>
</reference>
<feature type="compositionally biased region" description="Low complexity" evidence="1">
    <location>
        <begin position="109"/>
        <end position="123"/>
    </location>
</feature>
<evidence type="ECO:0000256" key="1">
    <source>
        <dbReference type="SAM" id="MobiDB-lite"/>
    </source>
</evidence>
<comment type="caution">
    <text evidence="2">The sequence shown here is derived from an EMBL/GenBank/DDBJ whole genome shotgun (WGS) entry which is preliminary data.</text>
</comment>
<dbReference type="PANTHER" id="PTHR33472:SF24">
    <property type="entry name" value="VEGETATIVE CELL WALL PROTEIN GP1-LIKE"/>
    <property type="match status" value="1"/>
</dbReference>
<feature type="compositionally biased region" description="Low complexity" evidence="1">
    <location>
        <begin position="323"/>
        <end position="337"/>
    </location>
</feature>
<protein>
    <submittedName>
        <fullName evidence="2">Uncharacterized protein</fullName>
    </submittedName>
</protein>
<feature type="compositionally biased region" description="Polar residues" evidence="1">
    <location>
        <begin position="353"/>
        <end position="363"/>
    </location>
</feature>
<keyword evidence="3" id="KW-1185">Reference proteome</keyword>
<dbReference type="EMBL" id="JADFTS010000004">
    <property type="protein sequence ID" value="KAF9609598.1"/>
    <property type="molecule type" value="Genomic_DNA"/>
</dbReference>
<sequence>MAEQSGRQPFRLFRLPWLTNTAPIAPRPPTQQQTTQPTTSTRPPFRPPGVAPPRPSSQPQTPTRAESRPPSPARTASRIPSPAKQVPSQPQATRISESQPPSPNRTARTASQPSTPSQPQVPTEAQPQATRISESQPPSPNRTARIASQPSTPSQTALSQPQVPTEAQPQVPTEAQPQPPPPTQTDPQSRVSSQPSSPSRTALSQPKIPAKTGSHPPSPSLVTTKSLVASQTPPPSQTSKPQITTQTSSLPTSPSQTSKPQITTQTSSLPTSPSLTTTQPQQASQAPSPLRAASQIARKTSSEPPSSPFWLASQVEAETIKISQQQSPLLPAPQLQQTTKAIPDSSSPQSSSIFQTELASTKRAQTRAERFEPPSAYPKMTQSSAEQNHDQDLTIKRTTGYPVLPIDPSKHPTPETNTEEKEAENPKRKPEKKVDKPTPPAEEARKQRKITELLNASGSNVQPKGQLDVSEEETPQAMFATAASEKQKNPIIPIPQNDRNYPRSSGTQGEHSDLRREIGDDISRFVHKMSVDHQEKTTDEQSVSVITLAGDNKGASMHLGSESAKRESSIPIHRGYKLSGDISEATTDGESISKRRFKEDPKTREETESMIYINSNTQSVNNSIILNSSLNEGRPGVHMAYYQNPKESIHSERKTESVEAQKADFNITKSEKLTYEPTVKRRCLRGLFLETSDSDPANPDKPRRHGCRYQCKGKQKGRENGNED</sequence>
<feature type="compositionally biased region" description="Pro residues" evidence="1">
    <location>
        <begin position="44"/>
        <end position="56"/>
    </location>
</feature>
<evidence type="ECO:0000313" key="2">
    <source>
        <dbReference type="EMBL" id="KAF9609598.1"/>
    </source>
</evidence>
<feature type="compositionally biased region" description="Polar residues" evidence="1">
    <location>
        <begin position="220"/>
        <end position="229"/>
    </location>
</feature>
<feature type="compositionally biased region" description="Low complexity" evidence="1">
    <location>
        <begin position="30"/>
        <end position="43"/>
    </location>
</feature>
<feature type="compositionally biased region" description="Basic residues" evidence="1">
    <location>
        <begin position="702"/>
        <end position="715"/>
    </location>
</feature>
<evidence type="ECO:0000313" key="3">
    <source>
        <dbReference type="Proteomes" id="UP000631114"/>
    </source>
</evidence>
<feature type="region of interest" description="Disordered" evidence="1">
    <location>
        <begin position="688"/>
        <end position="724"/>
    </location>
</feature>
<dbReference type="AlphaFoldDB" id="A0A835I5K6"/>
<feature type="compositionally biased region" description="Polar residues" evidence="1">
    <location>
        <begin position="86"/>
        <end position="108"/>
    </location>
</feature>
<gene>
    <name evidence="2" type="ORF">IFM89_017693</name>
</gene>
<feature type="compositionally biased region" description="Low complexity" evidence="1">
    <location>
        <begin position="237"/>
        <end position="295"/>
    </location>
</feature>
<feature type="compositionally biased region" description="Polar residues" evidence="1">
    <location>
        <begin position="125"/>
        <end position="136"/>
    </location>
</feature>
<feature type="compositionally biased region" description="Basic and acidic residues" evidence="1">
    <location>
        <begin position="408"/>
        <end position="451"/>
    </location>
</feature>
<dbReference type="Proteomes" id="UP000631114">
    <property type="component" value="Unassembled WGS sequence"/>
</dbReference>
<dbReference type="OrthoDB" id="1709592at2759"/>
<dbReference type="PANTHER" id="PTHR33472">
    <property type="entry name" value="OS01G0106600 PROTEIN"/>
    <property type="match status" value="1"/>
</dbReference>
<feature type="region of interest" description="Disordered" evidence="1">
    <location>
        <begin position="1"/>
        <end position="515"/>
    </location>
</feature>
<accession>A0A835I5K6</accession>
<feature type="compositionally biased region" description="Polar residues" evidence="1">
    <location>
        <begin position="146"/>
        <end position="167"/>
    </location>
</feature>
<name>A0A835I5K6_9MAGN</name>
<feature type="compositionally biased region" description="Polar residues" evidence="1">
    <location>
        <begin position="454"/>
        <end position="463"/>
    </location>
</feature>
<proteinExistence type="predicted"/>
<feature type="compositionally biased region" description="Low complexity" evidence="1">
    <location>
        <begin position="185"/>
        <end position="200"/>
    </location>
</feature>
<feature type="compositionally biased region" description="Polar residues" evidence="1">
    <location>
        <begin position="497"/>
        <end position="509"/>
    </location>
</feature>